<keyword evidence="3 5" id="KW-0012">Acyltransferase</keyword>
<evidence type="ECO:0000259" key="4">
    <source>
        <dbReference type="SMART" id="SM00827"/>
    </source>
</evidence>
<dbReference type="InterPro" id="IPR001227">
    <property type="entry name" value="Ac_transferase_dom_sf"/>
</dbReference>
<organism evidence="5 6">
    <name type="scientific">Streptomyces kunmingensis</name>
    <dbReference type="NCBI Taxonomy" id="68225"/>
    <lineage>
        <taxon>Bacteria</taxon>
        <taxon>Bacillati</taxon>
        <taxon>Actinomycetota</taxon>
        <taxon>Actinomycetes</taxon>
        <taxon>Kitasatosporales</taxon>
        <taxon>Streptomycetaceae</taxon>
        <taxon>Streptomyces</taxon>
    </lineage>
</organism>
<keyword evidence="2" id="KW-0511">Multifunctional enzyme</keyword>
<feature type="non-terminal residue" evidence="5">
    <location>
        <position position="131"/>
    </location>
</feature>
<dbReference type="RefSeq" id="WP_324771603.1">
    <property type="nucleotide sequence ID" value="NZ_JAOZYB010000295.1"/>
</dbReference>
<feature type="domain" description="Malonyl-CoA:ACP transacylase (MAT)" evidence="4">
    <location>
        <begin position="1"/>
        <end position="131"/>
    </location>
</feature>
<dbReference type="PANTHER" id="PTHR43775">
    <property type="entry name" value="FATTY ACID SYNTHASE"/>
    <property type="match status" value="1"/>
</dbReference>
<proteinExistence type="predicted"/>
<evidence type="ECO:0000256" key="2">
    <source>
        <dbReference type="ARBA" id="ARBA00023268"/>
    </source>
</evidence>
<dbReference type="InterPro" id="IPR016035">
    <property type="entry name" value="Acyl_Trfase/lysoPLipase"/>
</dbReference>
<comment type="caution">
    <text evidence="5">The sequence shown here is derived from an EMBL/GenBank/DDBJ whole genome shotgun (WGS) entry which is preliminary data.</text>
</comment>
<dbReference type="SUPFAM" id="SSF52151">
    <property type="entry name" value="FabD/lysophospholipase-like"/>
    <property type="match status" value="1"/>
</dbReference>
<name>A0ABU6CGN5_9ACTN</name>
<sequence length="131" mass="13645">AGTMASVGAGVARVEEILAPWGERVSVAAVNGPSQVVVSGEVDAVEEVVVGCQELGLRARRIAVDYASHSASMEVLESDLAQALAGIAPRSGEIPLLSTVAGEFVDGTVMDGGYWFTNLRSRVRFAEAVEK</sequence>
<reference evidence="5 6" key="1">
    <citation type="submission" date="2022-10" db="EMBL/GenBank/DDBJ databases">
        <authorList>
            <person name="Xie J."/>
            <person name="Shen N."/>
        </authorList>
    </citation>
    <scope>NUCLEOTIDE SEQUENCE [LARGE SCALE GENOMIC DNA]</scope>
    <source>
        <strain evidence="5 6">DSM 41681</strain>
    </source>
</reference>
<dbReference type="PANTHER" id="PTHR43775:SF51">
    <property type="entry name" value="INACTIVE PHENOLPHTHIOCEROL SYNTHESIS POLYKETIDE SYNTHASE TYPE I PKS1-RELATED"/>
    <property type="match status" value="1"/>
</dbReference>
<dbReference type="InterPro" id="IPR016036">
    <property type="entry name" value="Malonyl_transacylase_ACP-bd"/>
</dbReference>
<protein>
    <submittedName>
        <fullName evidence="5">Acyltransferase domain-containing protein</fullName>
    </submittedName>
</protein>
<accession>A0ABU6CGN5</accession>
<dbReference type="Pfam" id="PF00698">
    <property type="entry name" value="Acyl_transf_1"/>
    <property type="match status" value="1"/>
</dbReference>
<keyword evidence="6" id="KW-1185">Reference proteome</keyword>
<dbReference type="SUPFAM" id="SSF55048">
    <property type="entry name" value="Probable ACP-binding domain of malonyl-CoA ACP transacylase"/>
    <property type="match status" value="1"/>
</dbReference>
<dbReference type="Gene3D" id="3.40.366.10">
    <property type="entry name" value="Malonyl-Coenzyme A Acyl Carrier Protein, domain 2"/>
    <property type="match status" value="1"/>
</dbReference>
<evidence type="ECO:0000313" key="5">
    <source>
        <dbReference type="EMBL" id="MEB3963880.1"/>
    </source>
</evidence>
<dbReference type="SMART" id="SM00827">
    <property type="entry name" value="PKS_AT"/>
    <property type="match status" value="1"/>
</dbReference>
<evidence type="ECO:0000313" key="6">
    <source>
        <dbReference type="Proteomes" id="UP001352223"/>
    </source>
</evidence>
<keyword evidence="1" id="KW-0808">Transferase</keyword>
<dbReference type="EMBL" id="JAOZYB010000295">
    <property type="protein sequence ID" value="MEB3963880.1"/>
    <property type="molecule type" value="Genomic_DNA"/>
</dbReference>
<gene>
    <name evidence="5" type="ORF">OKJ48_27115</name>
</gene>
<dbReference type="InterPro" id="IPR014043">
    <property type="entry name" value="Acyl_transferase_dom"/>
</dbReference>
<evidence type="ECO:0000256" key="1">
    <source>
        <dbReference type="ARBA" id="ARBA00022679"/>
    </source>
</evidence>
<dbReference type="GO" id="GO:0016746">
    <property type="term" value="F:acyltransferase activity"/>
    <property type="evidence" value="ECO:0007669"/>
    <property type="project" value="UniProtKB-KW"/>
</dbReference>
<dbReference type="InterPro" id="IPR050091">
    <property type="entry name" value="PKS_NRPS_Biosynth_Enz"/>
</dbReference>
<dbReference type="Proteomes" id="UP001352223">
    <property type="component" value="Unassembled WGS sequence"/>
</dbReference>
<feature type="non-terminal residue" evidence="5">
    <location>
        <position position="1"/>
    </location>
</feature>
<evidence type="ECO:0000256" key="3">
    <source>
        <dbReference type="ARBA" id="ARBA00023315"/>
    </source>
</evidence>